<feature type="compositionally biased region" description="Low complexity" evidence="5">
    <location>
        <begin position="32"/>
        <end position="41"/>
    </location>
</feature>
<keyword evidence="2 4" id="KW-0863">Zinc-finger</keyword>
<dbReference type="PROSITE" id="PS50016">
    <property type="entry name" value="ZF_PHD_2"/>
    <property type="match status" value="1"/>
</dbReference>
<evidence type="ECO:0000256" key="3">
    <source>
        <dbReference type="ARBA" id="ARBA00022833"/>
    </source>
</evidence>
<keyword evidence="1" id="KW-0479">Metal-binding</keyword>
<feature type="domain" description="PHD-type" evidence="6">
    <location>
        <begin position="164"/>
        <end position="218"/>
    </location>
</feature>
<evidence type="ECO:0000313" key="7">
    <source>
        <dbReference type="EMBL" id="KAF7544753.1"/>
    </source>
</evidence>
<dbReference type="Proteomes" id="UP000722485">
    <property type="component" value="Unassembled WGS sequence"/>
</dbReference>
<evidence type="ECO:0000256" key="2">
    <source>
        <dbReference type="ARBA" id="ARBA00022771"/>
    </source>
</evidence>
<evidence type="ECO:0000313" key="8">
    <source>
        <dbReference type="Proteomes" id="UP000722485"/>
    </source>
</evidence>
<dbReference type="InterPro" id="IPR019787">
    <property type="entry name" value="Znf_PHD-finger"/>
</dbReference>
<feature type="region of interest" description="Disordered" evidence="5">
    <location>
        <begin position="315"/>
        <end position="346"/>
    </location>
</feature>
<dbReference type="PROSITE" id="PS01359">
    <property type="entry name" value="ZF_PHD_1"/>
    <property type="match status" value="1"/>
</dbReference>
<dbReference type="InterPro" id="IPR011011">
    <property type="entry name" value="Znf_FYVE_PHD"/>
</dbReference>
<reference evidence="7" key="1">
    <citation type="submission" date="2020-03" db="EMBL/GenBank/DDBJ databases">
        <title>Draft Genome Sequence of Cylindrodendrum hubeiense.</title>
        <authorList>
            <person name="Buettner E."/>
            <person name="Kellner H."/>
        </authorList>
    </citation>
    <scope>NUCLEOTIDE SEQUENCE</scope>
    <source>
        <strain evidence="7">IHI 201604</strain>
    </source>
</reference>
<comment type="caution">
    <text evidence="7">The sequence shown here is derived from an EMBL/GenBank/DDBJ whole genome shotgun (WGS) entry which is preliminary data.</text>
</comment>
<keyword evidence="8" id="KW-1185">Reference proteome</keyword>
<feature type="region of interest" description="Disordered" evidence="5">
    <location>
        <begin position="146"/>
        <end position="174"/>
    </location>
</feature>
<keyword evidence="3" id="KW-0862">Zinc</keyword>
<protein>
    <recommendedName>
        <fullName evidence="6">PHD-type domain-containing protein</fullName>
    </recommendedName>
</protein>
<organism evidence="7 8">
    <name type="scientific">Cylindrodendrum hubeiense</name>
    <dbReference type="NCBI Taxonomy" id="595255"/>
    <lineage>
        <taxon>Eukaryota</taxon>
        <taxon>Fungi</taxon>
        <taxon>Dikarya</taxon>
        <taxon>Ascomycota</taxon>
        <taxon>Pezizomycotina</taxon>
        <taxon>Sordariomycetes</taxon>
        <taxon>Hypocreomycetidae</taxon>
        <taxon>Hypocreales</taxon>
        <taxon>Nectriaceae</taxon>
        <taxon>Cylindrodendrum</taxon>
    </lineage>
</organism>
<evidence type="ECO:0000259" key="6">
    <source>
        <dbReference type="PROSITE" id="PS50016"/>
    </source>
</evidence>
<dbReference type="InterPro" id="IPR019786">
    <property type="entry name" value="Zinc_finger_PHD-type_CS"/>
</dbReference>
<feature type="compositionally biased region" description="Basic and acidic residues" evidence="5">
    <location>
        <begin position="162"/>
        <end position="174"/>
    </location>
</feature>
<dbReference type="OrthoDB" id="5863171at2759"/>
<evidence type="ECO:0000256" key="5">
    <source>
        <dbReference type="SAM" id="MobiDB-lite"/>
    </source>
</evidence>
<accession>A0A9P5H7C4</accession>
<dbReference type="Gene3D" id="3.30.40.10">
    <property type="entry name" value="Zinc/RING finger domain, C3HC4 (zinc finger)"/>
    <property type="match status" value="1"/>
</dbReference>
<dbReference type="InterPro" id="IPR013083">
    <property type="entry name" value="Znf_RING/FYVE/PHD"/>
</dbReference>
<dbReference type="GO" id="GO:0008270">
    <property type="term" value="F:zinc ion binding"/>
    <property type="evidence" value="ECO:0007669"/>
    <property type="project" value="UniProtKB-KW"/>
</dbReference>
<gene>
    <name evidence="7" type="ORF">G7Z17_g9696</name>
</gene>
<dbReference type="AlphaFoldDB" id="A0A9P5H7C4"/>
<sequence length="436" mass="48551">MANRPAEKMQSESTESFEHSGCIEIPSTEEPSASTLTQSQQTSYVSQFSATNSLILNRLKPNPRGTGSAASSTQFYAYHSDKAIAEGNGSRPPQNMSDALTMPMPASPATHQPSNWNFLNSGAKRKRDASTDVDFTQNTISFPWVDQPKSLPSEVQTQPGEPHPRNCSKCDKQSRTPEDTLVECNRCLKFWHQRCHSPAVTNETVKLLSFMCDTCTAEQEQAVRLKGKVNHQRRDEIERLRQKRLAVLPLGVVPAKSKLIGFGAGRAPDSSRNEYFSHMKKTDLLNILSLCDQLKPQLLTDILVSVSKRHPDLPIFDSPDWETELPSSQRPAKGSKGDERPRHGHVIQNGKARLKAKATKKILKRTRVIEVVTDMPGEDEDVLPPTWVKADEGMYAKLLLPDTEDKGFLLDENDEESFSHFLVDSFGKQIVEAVGG</sequence>
<evidence type="ECO:0000256" key="4">
    <source>
        <dbReference type="PROSITE-ProRule" id="PRU00146"/>
    </source>
</evidence>
<feature type="compositionally biased region" description="Basic and acidic residues" evidence="5">
    <location>
        <begin position="1"/>
        <end position="10"/>
    </location>
</feature>
<name>A0A9P5H7C4_9HYPO</name>
<dbReference type="SUPFAM" id="SSF57903">
    <property type="entry name" value="FYVE/PHD zinc finger"/>
    <property type="match status" value="1"/>
</dbReference>
<dbReference type="EMBL" id="JAANBB010000287">
    <property type="protein sequence ID" value="KAF7544753.1"/>
    <property type="molecule type" value="Genomic_DNA"/>
</dbReference>
<feature type="region of interest" description="Disordered" evidence="5">
    <location>
        <begin position="1"/>
        <end position="41"/>
    </location>
</feature>
<dbReference type="InterPro" id="IPR001965">
    <property type="entry name" value="Znf_PHD"/>
</dbReference>
<dbReference type="SMART" id="SM00249">
    <property type="entry name" value="PHD"/>
    <property type="match status" value="1"/>
</dbReference>
<proteinExistence type="predicted"/>
<evidence type="ECO:0000256" key="1">
    <source>
        <dbReference type="ARBA" id="ARBA00022723"/>
    </source>
</evidence>